<gene>
    <name evidence="1" type="ORF">PMZ80_007627</name>
</gene>
<dbReference type="RefSeq" id="XP_064728297.1">
    <property type="nucleotide sequence ID" value="XM_064876033.1"/>
</dbReference>
<dbReference type="GeneID" id="90001076"/>
<dbReference type="Proteomes" id="UP001334248">
    <property type="component" value="Unassembled WGS sequence"/>
</dbReference>
<sequence length="83" mass="9105">MYRSHNRKSSRIQHLASLGWILEDNNSPSSPTHQLNKSLELTHSSHAPQTEAEQSQLTLRGRALSINDVPSTDSSAANSPVSK</sequence>
<name>A0ABR0RIV8_9EURO</name>
<evidence type="ECO:0000313" key="1">
    <source>
        <dbReference type="EMBL" id="KAK5940207.1"/>
    </source>
</evidence>
<keyword evidence="2" id="KW-1185">Reference proteome</keyword>
<comment type="caution">
    <text evidence="1">The sequence shown here is derived from an EMBL/GenBank/DDBJ whole genome shotgun (WGS) entry which is preliminary data.</text>
</comment>
<dbReference type="EMBL" id="JAVHJV010000009">
    <property type="protein sequence ID" value="KAK5940207.1"/>
    <property type="molecule type" value="Genomic_DNA"/>
</dbReference>
<protein>
    <submittedName>
        <fullName evidence="1">Uncharacterized protein</fullName>
    </submittedName>
</protein>
<evidence type="ECO:0000313" key="2">
    <source>
        <dbReference type="Proteomes" id="UP001334248"/>
    </source>
</evidence>
<organism evidence="1 2">
    <name type="scientific">Knufia obscura</name>
    <dbReference type="NCBI Taxonomy" id="1635080"/>
    <lineage>
        <taxon>Eukaryota</taxon>
        <taxon>Fungi</taxon>
        <taxon>Dikarya</taxon>
        <taxon>Ascomycota</taxon>
        <taxon>Pezizomycotina</taxon>
        <taxon>Eurotiomycetes</taxon>
        <taxon>Chaetothyriomycetidae</taxon>
        <taxon>Chaetothyriales</taxon>
        <taxon>Trichomeriaceae</taxon>
        <taxon>Knufia</taxon>
    </lineage>
</organism>
<proteinExistence type="predicted"/>
<accession>A0ABR0RIV8</accession>
<reference evidence="1 2" key="1">
    <citation type="journal article" date="2023" name="Res Sq">
        <title>Genomic and morphological characterization of Knufia obscura isolated from the Mars 2020 spacecraft assembly facility.</title>
        <authorList>
            <person name="Chander A.M."/>
            <person name="Teixeira M.M."/>
            <person name="Singh N.K."/>
            <person name="Williams M.P."/>
            <person name="Parker C.W."/>
            <person name="Leo P."/>
            <person name="Stajich J.E."/>
            <person name="Torok T."/>
            <person name="Tighe S."/>
            <person name="Mason C.E."/>
            <person name="Venkateswaran K."/>
        </authorList>
    </citation>
    <scope>NUCLEOTIDE SEQUENCE [LARGE SCALE GENOMIC DNA]</scope>
    <source>
        <strain evidence="1 2">CCFEE 5817</strain>
    </source>
</reference>